<dbReference type="EMBL" id="RRCH01000028">
    <property type="protein sequence ID" value="RRJ29394.1"/>
    <property type="molecule type" value="Genomic_DNA"/>
</dbReference>
<evidence type="ECO:0000313" key="1">
    <source>
        <dbReference type="EMBL" id="RRJ29394.1"/>
    </source>
</evidence>
<comment type="caution">
    <text evidence="1">The sequence shown here is derived from an EMBL/GenBank/DDBJ whole genome shotgun (WGS) entry which is preliminary data.</text>
</comment>
<dbReference type="AlphaFoldDB" id="A0A3P3R7N9"/>
<dbReference type="OrthoDB" id="197321at2157"/>
<name>A0A3P3R7N9_9EURY</name>
<proteinExistence type="predicted"/>
<gene>
    <name evidence="1" type="ORF">EIK79_12155</name>
</gene>
<accession>A0A3P3R7N9</accession>
<reference evidence="1 2" key="1">
    <citation type="submission" date="2018-11" db="EMBL/GenBank/DDBJ databases">
        <title>Taxonoimc description of Halomarina strain SPP-AMP-1.</title>
        <authorList>
            <person name="Pal Y."/>
            <person name="Srinivasana K."/>
            <person name="Verma A."/>
            <person name="Kumar P."/>
        </authorList>
    </citation>
    <scope>NUCLEOTIDE SEQUENCE [LARGE SCALE GENOMIC DNA]</scope>
    <source>
        <strain evidence="1 2">SPP-AMP-1</strain>
    </source>
</reference>
<evidence type="ECO:0000313" key="2">
    <source>
        <dbReference type="Proteomes" id="UP000282322"/>
    </source>
</evidence>
<protein>
    <recommendedName>
        <fullName evidence="3">DUF4242 domain-containing protein</fullName>
    </recommendedName>
</protein>
<dbReference type="Pfam" id="PF19673">
    <property type="entry name" value="DUF6176"/>
    <property type="match status" value="1"/>
</dbReference>
<keyword evidence="2" id="KW-1185">Reference proteome</keyword>
<dbReference type="RefSeq" id="WP_124955385.1">
    <property type="nucleotide sequence ID" value="NZ_RRCH01000028.1"/>
</dbReference>
<evidence type="ECO:0008006" key="3">
    <source>
        <dbReference type="Google" id="ProtNLM"/>
    </source>
</evidence>
<organism evidence="1 2">
    <name type="scientific">Halocatena pleomorpha</name>
    <dbReference type="NCBI Taxonomy" id="1785090"/>
    <lineage>
        <taxon>Archaea</taxon>
        <taxon>Methanobacteriati</taxon>
        <taxon>Methanobacteriota</taxon>
        <taxon>Stenosarchaea group</taxon>
        <taxon>Halobacteria</taxon>
        <taxon>Halobacteriales</taxon>
        <taxon>Natronomonadaceae</taxon>
        <taxon>Halocatena</taxon>
    </lineage>
</organism>
<sequence>MSEVNLVRARIEDGKTDRLRSWFKELEERESEVIETLQHERVYTETAFTLSSDDTAYLYVYMEAENLEEAVEAGDKEEYEIDEEHHEVLRDSLTGDWETLETIGHFTNPSLR</sequence>
<dbReference type="Proteomes" id="UP000282322">
    <property type="component" value="Unassembled WGS sequence"/>
</dbReference>
<dbReference type="InterPro" id="IPR046174">
    <property type="entry name" value="DUF6176"/>
</dbReference>